<keyword evidence="1" id="KW-1133">Transmembrane helix</keyword>
<feature type="transmembrane region" description="Helical" evidence="1">
    <location>
        <begin position="94"/>
        <end position="112"/>
    </location>
</feature>
<evidence type="ECO:0000256" key="1">
    <source>
        <dbReference type="SAM" id="Phobius"/>
    </source>
</evidence>
<evidence type="ECO:0000313" key="2">
    <source>
        <dbReference type="EMBL" id="RKT71720.1"/>
    </source>
</evidence>
<dbReference type="InterPro" id="IPR021218">
    <property type="entry name" value="DUF2784"/>
</dbReference>
<dbReference type="Pfam" id="PF10861">
    <property type="entry name" value="DUF2784"/>
    <property type="match status" value="1"/>
</dbReference>
<reference evidence="2 3" key="1">
    <citation type="submission" date="2018-10" db="EMBL/GenBank/DDBJ databases">
        <title>Sequencing the genomes of 1000 actinobacteria strains.</title>
        <authorList>
            <person name="Klenk H.-P."/>
        </authorList>
    </citation>
    <scope>NUCLEOTIDE SEQUENCE [LARGE SCALE GENOMIC DNA]</scope>
    <source>
        <strain evidence="2 3">DSM 43911</strain>
    </source>
</reference>
<dbReference type="Proteomes" id="UP000272729">
    <property type="component" value="Unassembled WGS sequence"/>
</dbReference>
<name>A0A495XBT3_9PSEU</name>
<dbReference type="AlphaFoldDB" id="A0A495XBT3"/>
<keyword evidence="3" id="KW-1185">Reference proteome</keyword>
<dbReference type="EMBL" id="RBXR01000001">
    <property type="protein sequence ID" value="RKT71720.1"/>
    <property type="molecule type" value="Genomic_DNA"/>
</dbReference>
<feature type="transmembrane region" description="Helical" evidence="1">
    <location>
        <begin position="6"/>
        <end position="28"/>
    </location>
</feature>
<accession>A0A495XBT3</accession>
<comment type="caution">
    <text evidence="2">The sequence shown here is derived from an EMBL/GenBank/DDBJ whole genome shotgun (WGS) entry which is preliminary data.</text>
</comment>
<keyword evidence="1" id="KW-0472">Membrane</keyword>
<proteinExistence type="predicted"/>
<sequence>MVARALAELVMVIHYGVLVFLVVGGFLAWRWPRALWFHVAMAAWGLSIVLFPLACPLTWLENVLRTAAGQAPLVDGFIDTYIDGVLYPESAARSVQLVVALCVVVSWVGYYVKRRAEQTCNSVQFTNQR</sequence>
<keyword evidence="1" id="KW-0812">Transmembrane</keyword>
<organism evidence="2 3">
    <name type="scientific">Saccharothrix variisporea</name>
    <dbReference type="NCBI Taxonomy" id="543527"/>
    <lineage>
        <taxon>Bacteria</taxon>
        <taxon>Bacillati</taxon>
        <taxon>Actinomycetota</taxon>
        <taxon>Actinomycetes</taxon>
        <taxon>Pseudonocardiales</taxon>
        <taxon>Pseudonocardiaceae</taxon>
        <taxon>Saccharothrix</taxon>
    </lineage>
</organism>
<dbReference type="OrthoDB" id="370375at2"/>
<protein>
    <submittedName>
        <fullName evidence="2">Uncharacterized protein DUF2784</fullName>
    </submittedName>
</protein>
<feature type="transmembrane region" description="Helical" evidence="1">
    <location>
        <begin position="35"/>
        <end position="54"/>
    </location>
</feature>
<gene>
    <name evidence="2" type="ORF">DFJ66_5015</name>
</gene>
<dbReference type="RefSeq" id="WP_121224227.1">
    <property type="nucleotide sequence ID" value="NZ_JBIUBA010000001.1"/>
</dbReference>
<evidence type="ECO:0000313" key="3">
    <source>
        <dbReference type="Proteomes" id="UP000272729"/>
    </source>
</evidence>